<dbReference type="InterPro" id="IPR050229">
    <property type="entry name" value="GlpE_sulfurtransferase"/>
</dbReference>
<feature type="domain" description="Rhodanese" evidence="1">
    <location>
        <begin position="23"/>
        <end position="109"/>
    </location>
</feature>
<dbReference type="EMBL" id="JBHSGK010000013">
    <property type="protein sequence ID" value="MFC4737359.1"/>
    <property type="molecule type" value="Genomic_DNA"/>
</dbReference>
<dbReference type="Pfam" id="PF00581">
    <property type="entry name" value="Rhodanese"/>
    <property type="match status" value="1"/>
</dbReference>
<dbReference type="PANTHER" id="PTHR43031:SF17">
    <property type="entry name" value="SULFURTRANSFERASE YTWF-RELATED"/>
    <property type="match status" value="1"/>
</dbReference>
<keyword evidence="3" id="KW-1185">Reference proteome</keyword>
<organism evidence="2 3">
    <name type="scientific">Bacillus daqingensis</name>
    <dbReference type="NCBI Taxonomy" id="872396"/>
    <lineage>
        <taxon>Bacteria</taxon>
        <taxon>Bacillati</taxon>
        <taxon>Bacillota</taxon>
        <taxon>Bacilli</taxon>
        <taxon>Bacillales</taxon>
        <taxon>Bacillaceae</taxon>
        <taxon>Bacillus</taxon>
    </lineage>
</organism>
<accession>A0ABV9NZR2</accession>
<gene>
    <name evidence="2" type="ORF">ACFO4L_12225</name>
</gene>
<sequence>MSYEQDGIKQVDKEELKQILEQKSPNQIVIDVREPEEYTKRHIPGVPLLPMMSIPELADGIDKEKEYVFVCRSGNRSQKVSLFLKGQGYENVANYEGGMLEWDGDEADGDEVHLQSVDELKSWRNS</sequence>
<dbReference type="PROSITE" id="PS50206">
    <property type="entry name" value="RHODANESE_3"/>
    <property type="match status" value="1"/>
</dbReference>
<evidence type="ECO:0000313" key="2">
    <source>
        <dbReference type="EMBL" id="MFC4737359.1"/>
    </source>
</evidence>
<protein>
    <submittedName>
        <fullName evidence="2">Rhodanese-like domain-containing protein</fullName>
    </submittedName>
</protein>
<comment type="caution">
    <text evidence="2">The sequence shown here is derived from an EMBL/GenBank/DDBJ whole genome shotgun (WGS) entry which is preliminary data.</text>
</comment>
<evidence type="ECO:0000313" key="3">
    <source>
        <dbReference type="Proteomes" id="UP001595896"/>
    </source>
</evidence>
<dbReference type="SUPFAM" id="SSF52821">
    <property type="entry name" value="Rhodanese/Cell cycle control phosphatase"/>
    <property type="match status" value="1"/>
</dbReference>
<proteinExistence type="predicted"/>
<name>A0ABV9NZR2_9BACI</name>
<dbReference type="Gene3D" id="3.40.250.10">
    <property type="entry name" value="Rhodanese-like domain"/>
    <property type="match status" value="1"/>
</dbReference>
<dbReference type="PANTHER" id="PTHR43031">
    <property type="entry name" value="FAD-DEPENDENT OXIDOREDUCTASE"/>
    <property type="match status" value="1"/>
</dbReference>
<dbReference type="RefSeq" id="WP_377909958.1">
    <property type="nucleotide sequence ID" value="NZ_JBHSGK010000013.1"/>
</dbReference>
<evidence type="ECO:0000259" key="1">
    <source>
        <dbReference type="PROSITE" id="PS50206"/>
    </source>
</evidence>
<dbReference type="Proteomes" id="UP001595896">
    <property type="component" value="Unassembled WGS sequence"/>
</dbReference>
<dbReference type="InterPro" id="IPR036873">
    <property type="entry name" value="Rhodanese-like_dom_sf"/>
</dbReference>
<dbReference type="CDD" id="cd00158">
    <property type="entry name" value="RHOD"/>
    <property type="match status" value="1"/>
</dbReference>
<dbReference type="SMART" id="SM00450">
    <property type="entry name" value="RHOD"/>
    <property type="match status" value="1"/>
</dbReference>
<dbReference type="InterPro" id="IPR001763">
    <property type="entry name" value="Rhodanese-like_dom"/>
</dbReference>
<reference evidence="3" key="1">
    <citation type="journal article" date="2019" name="Int. J. Syst. Evol. Microbiol.">
        <title>The Global Catalogue of Microorganisms (GCM) 10K type strain sequencing project: providing services to taxonomists for standard genome sequencing and annotation.</title>
        <authorList>
            <consortium name="The Broad Institute Genomics Platform"/>
            <consortium name="The Broad Institute Genome Sequencing Center for Infectious Disease"/>
            <person name="Wu L."/>
            <person name="Ma J."/>
        </authorList>
    </citation>
    <scope>NUCLEOTIDE SEQUENCE [LARGE SCALE GENOMIC DNA]</scope>
    <source>
        <strain evidence="3">JCM 12165</strain>
    </source>
</reference>